<evidence type="ECO:0000256" key="1">
    <source>
        <dbReference type="SAM" id="MobiDB-lite"/>
    </source>
</evidence>
<comment type="caution">
    <text evidence="2">The sequence shown here is derived from an EMBL/GenBank/DDBJ whole genome shotgun (WGS) entry which is preliminary data.</text>
</comment>
<dbReference type="AlphaFoldDB" id="A0AAV6PXM7"/>
<proteinExistence type="predicted"/>
<keyword evidence="3" id="KW-1185">Reference proteome</keyword>
<protein>
    <submittedName>
        <fullName evidence="2">Uncharacterized protein</fullName>
    </submittedName>
</protein>
<feature type="compositionally biased region" description="Basic and acidic residues" evidence="1">
    <location>
        <begin position="24"/>
        <end position="35"/>
    </location>
</feature>
<reference evidence="2 3" key="1">
    <citation type="journal article" date="2021" name="Sci. Rep.">
        <title>Chromosome anchoring in Senegalese sole (Solea senegalensis) reveals sex-associated markers and genome rearrangements in flatfish.</title>
        <authorList>
            <person name="Guerrero-Cozar I."/>
            <person name="Gomez-Garrido J."/>
            <person name="Berbel C."/>
            <person name="Martinez-Blanch J.F."/>
            <person name="Alioto T."/>
            <person name="Claros M.G."/>
            <person name="Gagnaire P.A."/>
            <person name="Manchado M."/>
        </authorList>
    </citation>
    <scope>NUCLEOTIDE SEQUENCE [LARGE SCALE GENOMIC DNA]</scope>
    <source>
        <strain evidence="2">Sse05_10M</strain>
    </source>
</reference>
<evidence type="ECO:0000313" key="2">
    <source>
        <dbReference type="EMBL" id="KAG7476105.1"/>
    </source>
</evidence>
<dbReference type="EMBL" id="JAGKHQ010000021">
    <property type="protein sequence ID" value="KAG7476105.1"/>
    <property type="molecule type" value="Genomic_DNA"/>
</dbReference>
<organism evidence="2 3">
    <name type="scientific">Solea senegalensis</name>
    <name type="common">Senegalese sole</name>
    <dbReference type="NCBI Taxonomy" id="28829"/>
    <lineage>
        <taxon>Eukaryota</taxon>
        <taxon>Metazoa</taxon>
        <taxon>Chordata</taxon>
        <taxon>Craniata</taxon>
        <taxon>Vertebrata</taxon>
        <taxon>Euteleostomi</taxon>
        <taxon>Actinopterygii</taxon>
        <taxon>Neopterygii</taxon>
        <taxon>Teleostei</taxon>
        <taxon>Neoteleostei</taxon>
        <taxon>Acanthomorphata</taxon>
        <taxon>Carangaria</taxon>
        <taxon>Pleuronectiformes</taxon>
        <taxon>Pleuronectoidei</taxon>
        <taxon>Soleidae</taxon>
        <taxon>Solea</taxon>
    </lineage>
</organism>
<sequence length="82" mass="9335">MPLSGFLRNAGTGWRSSKGGVTRAGEREGERGGERERERVYIYIPKRLVLTGTAGLLDNWTQAHWIFTQKGTNKVCRCWKTH</sequence>
<gene>
    <name evidence="2" type="ORF">JOB18_045829</name>
</gene>
<evidence type="ECO:0000313" key="3">
    <source>
        <dbReference type="Proteomes" id="UP000693946"/>
    </source>
</evidence>
<name>A0AAV6PXM7_SOLSE</name>
<dbReference type="Proteomes" id="UP000693946">
    <property type="component" value="Linkage Group LG9"/>
</dbReference>
<accession>A0AAV6PXM7</accession>
<feature type="region of interest" description="Disordered" evidence="1">
    <location>
        <begin position="1"/>
        <end position="35"/>
    </location>
</feature>